<dbReference type="Proteomes" id="UP000239899">
    <property type="component" value="Unassembled WGS sequence"/>
</dbReference>
<protein>
    <submittedName>
        <fullName evidence="2">Uncharacterized protein</fullName>
    </submittedName>
</protein>
<evidence type="ECO:0000313" key="3">
    <source>
        <dbReference type="Proteomes" id="UP000239899"/>
    </source>
</evidence>
<evidence type="ECO:0000313" key="2">
    <source>
        <dbReference type="EMBL" id="PRW45091.1"/>
    </source>
</evidence>
<proteinExistence type="predicted"/>
<feature type="compositionally biased region" description="Polar residues" evidence="1">
    <location>
        <begin position="38"/>
        <end position="49"/>
    </location>
</feature>
<comment type="caution">
    <text evidence="2">The sequence shown here is derived from an EMBL/GenBank/DDBJ whole genome shotgun (WGS) entry which is preliminary data.</text>
</comment>
<organism evidence="2 3">
    <name type="scientific">Chlorella sorokiniana</name>
    <name type="common">Freshwater green alga</name>
    <dbReference type="NCBI Taxonomy" id="3076"/>
    <lineage>
        <taxon>Eukaryota</taxon>
        <taxon>Viridiplantae</taxon>
        <taxon>Chlorophyta</taxon>
        <taxon>core chlorophytes</taxon>
        <taxon>Trebouxiophyceae</taxon>
        <taxon>Chlorellales</taxon>
        <taxon>Chlorellaceae</taxon>
        <taxon>Chlorella clade</taxon>
        <taxon>Chlorella</taxon>
    </lineage>
</organism>
<dbReference type="AlphaFoldDB" id="A0A2P6TLC7"/>
<feature type="compositionally biased region" description="Basic and acidic residues" evidence="1">
    <location>
        <begin position="1"/>
        <end position="34"/>
    </location>
</feature>
<reference evidence="2 3" key="1">
    <citation type="journal article" date="2018" name="Plant J.">
        <title>Genome sequences of Chlorella sorokiniana UTEX 1602 and Micractinium conductrix SAG 241.80: implications to maltose excretion by a green alga.</title>
        <authorList>
            <person name="Arriola M.B."/>
            <person name="Velmurugan N."/>
            <person name="Zhang Y."/>
            <person name="Plunkett M.H."/>
            <person name="Hondzo H."/>
            <person name="Barney B.M."/>
        </authorList>
    </citation>
    <scope>NUCLEOTIDE SEQUENCE [LARGE SCALE GENOMIC DNA]</scope>
    <source>
        <strain evidence="3">UTEX 1602</strain>
    </source>
</reference>
<feature type="region of interest" description="Disordered" evidence="1">
    <location>
        <begin position="1"/>
        <end position="49"/>
    </location>
</feature>
<name>A0A2P6TLC7_CHLSO</name>
<evidence type="ECO:0000256" key="1">
    <source>
        <dbReference type="SAM" id="MobiDB-lite"/>
    </source>
</evidence>
<dbReference type="OrthoDB" id="10605459at2759"/>
<gene>
    <name evidence="2" type="ORF">C2E21_6126</name>
</gene>
<sequence length="108" mass="11928">MGIREGGGKDLSEPELARALAHESREAAAEHLEDADPSQLQGDTTPASRAALNTSIQRSKYEDEHVMLTEQDQGHILEKLEDPAEVERMLLHMRSKSTFGDTMADTIL</sequence>
<accession>A0A2P6TLC7</accession>
<dbReference type="EMBL" id="LHPG02000012">
    <property type="protein sequence ID" value="PRW45091.1"/>
    <property type="molecule type" value="Genomic_DNA"/>
</dbReference>
<keyword evidence="3" id="KW-1185">Reference proteome</keyword>